<evidence type="ECO:0000313" key="1">
    <source>
        <dbReference type="EMBL" id="KKN50758.1"/>
    </source>
</evidence>
<name>A0A0F9UAT6_9ZZZZ</name>
<reference evidence="1" key="1">
    <citation type="journal article" date="2015" name="Nature">
        <title>Complex archaea that bridge the gap between prokaryotes and eukaryotes.</title>
        <authorList>
            <person name="Spang A."/>
            <person name="Saw J.H."/>
            <person name="Jorgensen S.L."/>
            <person name="Zaremba-Niedzwiedzka K."/>
            <person name="Martijn J."/>
            <person name="Lind A.E."/>
            <person name="van Eijk R."/>
            <person name="Schleper C."/>
            <person name="Guy L."/>
            <person name="Ettema T.J."/>
        </authorList>
    </citation>
    <scope>NUCLEOTIDE SEQUENCE</scope>
</reference>
<protein>
    <submittedName>
        <fullName evidence="1">Uncharacterized protein</fullName>
    </submittedName>
</protein>
<dbReference type="AlphaFoldDB" id="A0A0F9UAT6"/>
<comment type="caution">
    <text evidence="1">The sequence shown here is derived from an EMBL/GenBank/DDBJ whole genome shotgun (WGS) entry which is preliminary data.</text>
</comment>
<sequence length="65" mass="7263">MICVKLSEDNSAYLHIKGAPDTMYETLCGFCDTDGSKQYVNGLPDCPTCLGVLRYCKGLRLRRTK</sequence>
<accession>A0A0F9UAT6</accession>
<dbReference type="EMBL" id="LAZR01001096">
    <property type="protein sequence ID" value="KKN50758.1"/>
    <property type="molecule type" value="Genomic_DNA"/>
</dbReference>
<gene>
    <name evidence="1" type="ORF">LCGC14_0629280</name>
</gene>
<proteinExistence type="predicted"/>
<organism evidence="1">
    <name type="scientific">marine sediment metagenome</name>
    <dbReference type="NCBI Taxonomy" id="412755"/>
    <lineage>
        <taxon>unclassified sequences</taxon>
        <taxon>metagenomes</taxon>
        <taxon>ecological metagenomes</taxon>
    </lineage>
</organism>